<feature type="binding site" evidence="8">
    <location>
        <position position="168"/>
    </location>
    <ligand>
        <name>Zn(2+)</name>
        <dbReference type="ChEBI" id="CHEBI:29105"/>
        <label>2</label>
    </ligand>
</feature>
<feature type="binding site" evidence="8">
    <location>
        <position position="219"/>
    </location>
    <ligand>
        <name>Zn(2+)</name>
        <dbReference type="ChEBI" id="CHEBI:29105"/>
        <label>1</label>
    </ligand>
</feature>
<dbReference type="Gene3D" id="3.40.630.10">
    <property type="entry name" value="Zn peptidases"/>
    <property type="match status" value="1"/>
</dbReference>
<proteinExistence type="inferred from homology"/>
<evidence type="ECO:0000256" key="7">
    <source>
        <dbReference type="PIRSR" id="PIRSR001123-1"/>
    </source>
</evidence>
<evidence type="ECO:0000313" key="9">
    <source>
        <dbReference type="EMBL" id="QGU93797.1"/>
    </source>
</evidence>
<evidence type="ECO:0000313" key="10">
    <source>
        <dbReference type="Proteomes" id="UP000422764"/>
    </source>
</evidence>
<dbReference type="Gene3D" id="2.40.30.40">
    <property type="entry name" value="Peptidase M42, domain 2"/>
    <property type="match status" value="1"/>
</dbReference>
<keyword evidence="4 8" id="KW-0479">Metal-binding</keyword>
<keyword evidence="10" id="KW-1185">Reference proteome</keyword>
<dbReference type="InterPro" id="IPR051464">
    <property type="entry name" value="Peptidase_M42_aminopept"/>
</dbReference>
<reference evidence="9 10" key="1">
    <citation type="submission" date="2019-12" db="EMBL/GenBank/DDBJ databases">
        <title>Genome sequenceing of Clostridium bovifaecis.</title>
        <authorList>
            <person name="Yao Y."/>
        </authorList>
    </citation>
    <scope>NUCLEOTIDE SEQUENCE [LARGE SCALE GENOMIC DNA]</scope>
    <source>
        <strain evidence="9 10">BXX</strain>
    </source>
</reference>
<accession>A0A6I6EYZ9</accession>
<evidence type="ECO:0000256" key="5">
    <source>
        <dbReference type="ARBA" id="ARBA00022801"/>
    </source>
</evidence>
<evidence type="ECO:0000256" key="2">
    <source>
        <dbReference type="ARBA" id="ARBA00022438"/>
    </source>
</evidence>
<feature type="binding site" evidence="8">
    <location>
        <position position="197"/>
    </location>
    <ligand>
        <name>Zn(2+)</name>
        <dbReference type="ChEBI" id="CHEBI:29105"/>
        <label>2</label>
    </ligand>
</feature>
<feature type="active site" description="Proton acceptor" evidence="7">
    <location>
        <position position="196"/>
    </location>
</feature>
<evidence type="ECO:0000256" key="1">
    <source>
        <dbReference type="ARBA" id="ARBA00006272"/>
    </source>
</evidence>
<evidence type="ECO:0000256" key="6">
    <source>
        <dbReference type="PIRNR" id="PIRNR001123"/>
    </source>
</evidence>
<protein>
    <submittedName>
        <fullName evidence="9">M42 family peptidase</fullName>
    </submittedName>
</protein>
<dbReference type="AlphaFoldDB" id="A0A6I6EYZ9"/>
<name>A0A6I6EYZ9_9CLOT</name>
<evidence type="ECO:0000256" key="4">
    <source>
        <dbReference type="ARBA" id="ARBA00022723"/>
    </source>
</evidence>
<sequence length="332" mass="36632">MLLERLCNAASPSAYEGEMREIIKSEIKDYVDEVKVDRMGNIVAHKEGTGKRILIDAHMDEVGFIITGYNEDGTLKFSSLGLVDSKVVPCKVVSLGEKRIPGVIGLKPVHLQTKEESEKNIQLSNLCIDIGAKSKEEARSIIPLGEYAVFTTRFEYFGEGLIKAKALDNRVGCSALIELLKEKYNCDLYGVFSVQEEIKDRGAYIPAYNIQSDIVLILEGTICADMPNVGENLKVTKLKEGPAISIMDETSIFDSNIISEIKNIAVEKGIPYQIRKSTAGNNNGGSYIMNGDSTNVITLSVPSRYIHSSISVCSIEDYENTIRLAKEYLKSL</sequence>
<dbReference type="PIRSF" id="PIRSF001123">
    <property type="entry name" value="PepA_GA"/>
    <property type="match status" value="1"/>
</dbReference>
<dbReference type="InterPro" id="IPR023367">
    <property type="entry name" value="Peptidase_M42_dom2"/>
</dbReference>
<dbReference type="Proteomes" id="UP000422764">
    <property type="component" value="Chromosome"/>
</dbReference>
<feature type="binding site" evidence="8">
    <location>
        <position position="168"/>
    </location>
    <ligand>
        <name>Zn(2+)</name>
        <dbReference type="ChEBI" id="CHEBI:29105"/>
        <label>1</label>
    </ligand>
</feature>
<organism evidence="9 10">
    <name type="scientific">Clostridium bovifaecis</name>
    <dbReference type="NCBI Taxonomy" id="2184719"/>
    <lineage>
        <taxon>Bacteria</taxon>
        <taxon>Bacillati</taxon>
        <taxon>Bacillota</taxon>
        <taxon>Clostridia</taxon>
        <taxon>Eubacteriales</taxon>
        <taxon>Clostridiaceae</taxon>
        <taxon>Clostridium</taxon>
    </lineage>
</organism>
<keyword evidence="3" id="KW-0645">Protease</keyword>
<dbReference type="Pfam" id="PF05343">
    <property type="entry name" value="Peptidase_M42"/>
    <property type="match status" value="1"/>
</dbReference>
<dbReference type="SUPFAM" id="SSF101821">
    <property type="entry name" value="Aminopeptidase/glucanase lid domain"/>
    <property type="match status" value="1"/>
</dbReference>
<keyword evidence="2" id="KW-0031">Aminopeptidase</keyword>
<evidence type="ECO:0000256" key="3">
    <source>
        <dbReference type="ARBA" id="ARBA00022670"/>
    </source>
</evidence>
<dbReference type="GO" id="GO:0004177">
    <property type="term" value="F:aminopeptidase activity"/>
    <property type="evidence" value="ECO:0007669"/>
    <property type="project" value="UniProtKB-UniRule"/>
</dbReference>
<dbReference type="GO" id="GO:0006508">
    <property type="term" value="P:proteolysis"/>
    <property type="evidence" value="ECO:0007669"/>
    <property type="project" value="UniProtKB-KW"/>
</dbReference>
<keyword evidence="5" id="KW-0378">Hydrolase</keyword>
<gene>
    <name evidence="9" type="ORF">GOM49_00435</name>
</gene>
<feature type="binding site" evidence="8">
    <location>
        <position position="58"/>
    </location>
    <ligand>
        <name>Zn(2+)</name>
        <dbReference type="ChEBI" id="CHEBI:29105"/>
        <label>1</label>
    </ligand>
</feature>
<evidence type="ECO:0000256" key="8">
    <source>
        <dbReference type="PIRSR" id="PIRSR001123-2"/>
    </source>
</evidence>
<comment type="similarity">
    <text evidence="1 6">Belongs to the peptidase M42 family.</text>
</comment>
<comment type="cofactor">
    <cofactor evidence="8">
        <name>a divalent metal cation</name>
        <dbReference type="ChEBI" id="CHEBI:60240"/>
    </cofactor>
    <text evidence="8">Binds 2 divalent metal cations per subunit.</text>
</comment>
<feature type="binding site" evidence="8">
    <location>
        <position position="307"/>
    </location>
    <ligand>
        <name>Zn(2+)</name>
        <dbReference type="ChEBI" id="CHEBI:29105"/>
        <label>2</label>
    </ligand>
</feature>
<dbReference type="InterPro" id="IPR008007">
    <property type="entry name" value="Peptidase_M42"/>
</dbReference>
<dbReference type="EMBL" id="CP046522">
    <property type="protein sequence ID" value="QGU93797.1"/>
    <property type="molecule type" value="Genomic_DNA"/>
</dbReference>
<dbReference type="PANTHER" id="PTHR32481">
    <property type="entry name" value="AMINOPEPTIDASE"/>
    <property type="match status" value="1"/>
</dbReference>
<dbReference type="PANTHER" id="PTHR32481:SF0">
    <property type="entry name" value="AMINOPEPTIDASE YPDE-RELATED"/>
    <property type="match status" value="1"/>
</dbReference>
<dbReference type="GO" id="GO:0046872">
    <property type="term" value="F:metal ion binding"/>
    <property type="evidence" value="ECO:0007669"/>
    <property type="project" value="UniProtKB-UniRule"/>
</dbReference>
<dbReference type="SUPFAM" id="SSF53187">
    <property type="entry name" value="Zn-dependent exopeptidases"/>
    <property type="match status" value="1"/>
</dbReference>